<name>A0ABD6B7N9_9EURY</name>
<dbReference type="Pfam" id="PF19124">
    <property type="entry name" value="DUF5808"/>
    <property type="match status" value="1"/>
</dbReference>
<proteinExistence type="predicted"/>
<evidence type="ECO:0000313" key="3">
    <source>
        <dbReference type="EMBL" id="MFD1526488.1"/>
    </source>
</evidence>
<dbReference type="EMBL" id="JBHUDH010000101">
    <property type="protein sequence ID" value="MFD1526488.1"/>
    <property type="molecule type" value="Genomic_DNA"/>
</dbReference>
<protein>
    <submittedName>
        <fullName evidence="3">DUF5808 domain-containing protein</fullName>
    </submittedName>
</protein>
<organism evidence="3 4">
    <name type="scientific">Halolamina salina</name>
    <dbReference type="NCBI Taxonomy" id="1220023"/>
    <lineage>
        <taxon>Archaea</taxon>
        <taxon>Methanobacteriati</taxon>
        <taxon>Methanobacteriota</taxon>
        <taxon>Stenosarchaea group</taxon>
        <taxon>Halobacteria</taxon>
        <taxon>Halobacteriales</taxon>
        <taxon>Haloferacaceae</taxon>
    </lineage>
</organism>
<dbReference type="RefSeq" id="WP_379732268.1">
    <property type="nucleotide sequence ID" value="NZ_JBHSWZ010000250.1"/>
</dbReference>
<sequence>MADNESGKPESGELFGIPYNFEEPSIGRLLSSHWQPDEGMFVEQPFGVGYTLNLANWRSWVVAAVALGLWWQESQQGGDEMDEEEPVEVIVDDD</sequence>
<gene>
    <name evidence="3" type="ORF">ACFR9S_09280</name>
</gene>
<feature type="compositionally biased region" description="Acidic residues" evidence="1">
    <location>
        <begin position="79"/>
        <end position="94"/>
    </location>
</feature>
<dbReference type="Proteomes" id="UP001597111">
    <property type="component" value="Unassembled WGS sequence"/>
</dbReference>
<evidence type="ECO:0000259" key="2">
    <source>
        <dbReference type="Pfam" id="PF19124"/>
    </source>
</evidence>
<comment type="caution">
    <text evidence="3">The sequence shown here is derived from an EMBL/GenBank/DDBJ whole genome shotgun (WGS) entry which is preliminary data.</text>
</comment>
<dbReference type="InterPro" id="IPR043831">
    <property type="entry name" value="DUF5808"/>
</dbReference>
<dbReference type="AlphaFoldDB" id="A0ABD6B7N9"/>
<evidence type="ECO:0000256" key="1">
    <source>
        <dbReference type="SAM" id="MobiDB-lite"/>
    </source>
</evidence>
<feature type="domain" description="DUF5808" evidence="2">
    <location>
        <begin position="37"/>
        <end position="60"/>
    </location>
</feature>
<accession>A0ABD6B7N9</accession>
<feature type="region of interest" description="Disordered" evidence="1">
    <location>
        <begin position="74"/>
        <end position="94"/>
    </location>
</feature>
<reference evidence="3 4" key="1">
    <citation type="journal article" date="2019" name="Int. J. Syst. Evol. Microbiol.">
        <title>The Global Catalogue of Microorganisms (GCM) 10K type strain sequencing project: providing services to taxonomists for standard genome sequencing and annotation.</title>
        <authorList>
            <consortium name="The Broad Institute Genomics Platform"/>
            <consortium name="The Broad Institute Genome Sequencing Center for Infectious Disease"/>
            <person name="Wu L."/>
            <person name="Ma J."/>
        </authorList>
    </citation>
    <scope>NUCLEOTIDE SEQUENCE [LARGE SCALE GENOMIC DNA]</scope>
    <source>
        <strain evidence="3 4">CGMCC 1.12285</strain>
    </source>
</reference>
<keyword evidence="4" id="KW-1185">Reference proteome</keyword>
<evidence type="ECO:0000313" key="4">
    <source>
        <dbReference type="Proteomes" id="UP001597111"/>
    </source>
</evidence>